<feature type="chain" id="PRO_5001573526" evidence="2">
    <location>
        <begin position="20"/>
        <end position="653"/>
    </location>
</feature>
<dbReference type="InterPro" id="IPR001375">
    <property type="entry name" value="Peptidase_S9_cat"/>
</dbReference>
<reference evidence="4 5" key="1">
    <citation type="journal article" date="2014" name="Antonie Van Leeuwenhoek">
        <title>Hyphomonas beringensis sp. nov. and Hyphomonas chukchiensis sp. nov., isolated from surface seawater of the Bering Sea and Chukchi Sea.</title>
        <authorList>
            <person name="Li C."/>
            <person name="Lai Q."/>
            <person name="Li G."/>
            <person name="Dong C."/>
            <person name="Wang J."/>
            <person name="Liao Y."/>
            <person name="Shao Z."/>
        </authorList>
    </citation>
    <scope>NUCLEOTIDE SEQUENCE [LARGE SCALE GENOMIC DNA]</scope>
    <source>
        <strain evidence="4 5">SCH89</strain>
    </source>
</reference>
<dbReference type="RefSeq" id="WP_035534693.1">
    <property type="nucleotide sequence ID" value="NZ_ARYL01000001.1"/>
</dbReference>
<comment type="caution">
    <text evidence="4">The sequence shown here is derived from an EMBL/GenBank/DDBJ whole genome shotgun (WGS) entry which is preliminary data.</text>
</comment>
<keyword evidence="1" id="KW-0378">Hydrolase</keyword>
<evidence type="ECO:0000256" key="1">
    <source>
        <dbReference type="ARBA" id="ARBA00022801"/>
    </source>
</evidence>
<gene>
    <name evidence="4" type="ORF">HOC_00520</name>
</gene>
<dbReference type="Proteomes" id="UP000024942">
    <property type="component" value="Unassembled WGS sequence"/>
</dbReference>
<evidence type="ECO:0000313" key="5">
    <source>
        <dbReference type="Proteomes" id="UP000024942"/>
    </source>
</evidence>
<dbReference type="Gene3D" id="2.120.10.30">
    <property type="entry name" value="TolB, C-terminal domain"/>
    <property type="match status" value="1"/>
</dbReference>
<evidence type="ECO:0000259" key="3">
    <source>
        <dbReference type="Pfam" id="PF00326"/>
    </source>
</evidence>
<feature type="signal peptide" evidence="2">
    <location>
        <begin position="1"/>
        <end position="19"/>
    </location>
</feature>
<dbReference type="Pfam" id="PF00326">
    <property type="entry name" value="Peptidase_S9"/>
    <property type="match status" value="1"/>
</dbReference>
<name>A0A059GCV7_9PROT</name>
<evidence type="ECO:0000313" key="4">
    <source>
        <dbReference type="EMBL" id="KDA04323.1"/>
    </source>
</evidence>
<protein>
    <submittedName>
        <fullName evidence="4">Peptidase S9 prolyl oligopeptidase active site domain-containing protein</fullName>
    </submittedName>
</protein>
<proteinExistence type="predicted"/>
<dbReference type="STRING" id="1280953.HOC_00520"/>
<dbReference type="PANTHER" id="PTHR42776:SF27">
    <property type="entry name" value="DIPEPTIDYL PEPTIDASE FAMILY MEMBER 6"/>
    <property type="match status" value="1"/>
</dbReference>
<dbReference type="InterPro" id="IPR029058">
    <property type="entry name" value="AB_hydrolase_fold"/>
</dbReference>
<keyword evidence="5" id="KW-1185">Reference proteome</keyword>
<evidence type="ECO:0000256" key="2">
    <source>
        <dbReference type="SAM" id="SignalP"/>
    </source>
</evidence>
<feature type="domain" description="Peptidase S9 prolyl oligopeptidase catalytic" evidence="3">
    <location>
        <begin position="437"/>
        <end position="651"/>
    </location>
</feature>
<dbReference type="InterPro" id="IPR011042">
    <property type="entry name" value="6-blade_b-propeller_TolB-like"/>
</dbReference>
<organism evidence="4 5">
    <name type="scientific">Hyphomonas oceanitis SCH89</name>
    <dbReference type="NCBI Taxonomy" id="1280953"/>
    <lineage>
        <taxon>Bacteria</taxon>
        <taxon>Pseudomonadati</taxon>
        <taxon>Pseudomonadota</taxon>
        <taxon>Alphaproteobacteria</taxon>
        <taxon>Hyphomonadales</taxon>
        <taxon>Hyphomonadaceae</taxon>
        <taxon>Hyphomonas</taxon>
    </lineage>
</organism>
<dbReference type="GO" id="GO:0004252">
    <property type="term" value="F:serine-type endopeptidase activity"/>
    <property type="evidence" value="ECO:0007669"/>
    <property type="project" value="TreeGrafter"/>
</dbReference>
<dbReference type="eggNOG" id="COG1506">
    <property type="taxonomic scope" value="Bacteria"/>
</dbReference>
<dbReference type="OrthoDB" id="128799at2"/>
<dbReference type="SUPFAM" id="SSF53474">
    <property type="entry name" value="alpha/beta-Hydrolases"/>
    <property type="match status" value="1"/>
</dbReference>
<accession>A0A059GCV7</accession>
<dbReference type="SUPFAM" id="SSF69304">
    <property type="entry name" value="Tricorn protease N-terminal domain"/>
    <property type="match status" value="1"/>
</dbReference>
<dbReference type="AlphaFoldDB" id="A0A059GCV7"/>
<dbReference type="Gene3D" id="3.40.50.1820">
    <property type="entry name" value="alpha/beta hydrolase"/>
    <property type="match status" value="1"/>
</dbReference>
<dbReference type="PANTHER" id="PTHR42776">
    <property type="entry name" value="SERINE PEPTIDASE S9 FAMILY MEMBER"/>
    <property type="match status" value="1"/>
</dbReference>
<sequence>MRAFILGLVILLLGQSALAQSDAPHPALEAYGELPRVRHMAMSPDGETVAFVYRQNGSDVIATLDIATKAITPRLSVDNIATRNIWFADGKHLILSVSDTKDLYGYKGSFEYSESFSLNLDTNKSQQLLRATRDIYPAQAGLGKIVGVDSEAGQALMPAYMLRQSNRSGIPEFDLLKVDLDSGFGKGFKSGTPYTIDWFVDPKGTVLAREEYNNSTNMYRIYSDLSDGRGPIYEEQASRPPFNLIGVKPDRSALIFVSDADENEGFDAMFELGMDGEITGPVLAREGSDMESVFRDKNRIVEGIRYAGPSPSYFFYDEALNKDVQALVDRFEGGSVEIVSHSRDWNRILVSVFNSYGVNKYVVLDRKSGELIGLMDDRDEIPVEAVGQVLAISYPARDGLNIPAILTLPAGVSSADLANLPMVVMPHGGPAAYDAVTFDWMAQYFANRGYLVLQPNFRGSDGYGREFLHAGHGEWGAKMQDDVSDGVAAMIAEGLVDPARVCIVGASYGGYSALAGGAFTPDLYKCVVAVAPVSDLPRMISDEASNYGSRHWAVDYWKELIGDPKSPTVNLDAISPANSAAAFKAPVLLIHGNKDTVVPISQSEGMQRALEKAGKSVKFIRLDGEDHWLSEGATRIETLRAMADFVEANIGAR</sequence>
<keyword evidence="2" id="KW-0732">Signal</keyword>
<dbReference type="EMBL" id="ARYL01000001">
    <property type="protein sequence ID" value="KDA04323.1"/>
    <property type="molecule type" value="Genomic_DNA"/>
</dbReference>
<dbReference type="PATRIC" id="fig|1280953.3.peg.102"/>
<dbReference type="GO" id="GO:0006508">
    <property type="term" value="P:proteolysis"/>
    <property type="evidence" value="ECO:0007669"/>
    <property type="project" value="InterPro"/>
</dbReference>